<gene>
    <name evidence="1" type="ORF">EZS27_021373</name>
</gene>
<dbReference type="AlphaFoldDB" id="A0A5J4RAU8"/>
<sequence length="64" mass="7391">MFGGRYKRISRRTKGKSLAEFYEYKAEQPGELETLSEQEKTDLFYGDESHVCSARLCSLRLAIP</sequence>
<reference evidence="1" key="1">
    <citation type="submission" date="2019-03" db="EMBL/GenBank/DDBJ databases">
        <title>Single cell metagenomics reveals metabolic interactions within the superorganism composed of flagellate Streblomastix strix and complex community of Bacteroidetes bacteria on its surface.</title>
        <authorList>
            <person name="Treitli S.C."/>
            <person name="Kolisko M."/>
            <person name="Husnik F."/>
            <person name="Keeling P."/>
            <person name="Hampl V."/>
        </authorList>
    </citation>
    <scope>NUCLEOTIDE SEQUENCE</scope>
    <source>
        <strain evidence="1">STM</strain>
    </source>
</reference>
<accession>A0A5J4RAU8</accession>
<dbReference type="EMBL" id="SNRY01001585">
    <property type="protein sequence ID" value="KAA6329853.1"/>
    <property type="molecule type" value="Genomic_DNA"/>
</dbReference>
<name>A0A5J4RAU8_9ZZZZ</name>
<organism evidence="1">
    <name type="scientific">termite gut metagenome</name>
    <dbReference type="NCBI Taxonomy" id="433724"/>
    <lineage>
        <taxon>unclassified sequences</taxon>
        <taxon>metagenomes</taxon>
        <taxon>organismal metagenomes</taxon>
    </lineage>
</organism>
<evidence type="ECO:0000313" key="1">
    <source>
        <dbReference type="EMBL" id="KAA6329853.1"/>
    </source>
</evidence>
<proteinExistence type="predicted"/>
<comment type="caution">
    <text evidence="1">The sequence shown here is derived from an EMBL/GenBank/DDBJ whole genome shotgun (WGS) entry which is preliminary data.</text>
</comment>
<protein>
    <submittedName>
        <fullName evidence="1">Uncharacterized protein</fullName>
    </submittedName>
</protein>